<accession>A0A445A6H3</accession>
<proteinExistence type="predicted"/>
<name>A0A445A6H3_ARAHY</name>
<dbReference type="Pfam" id="PF03004">
    <property type="entry name" value="Transposase_24"/>
    <property type="match status" value="1"/>
</dbReference>
<dbReference type="AlphaFoldDB" id="A0A445A6H3"/>
<dbReference type="EMBL" id="SDMP01000013">
    <property type="protein sequence ID" value="RYR22051.1"/>
    <property type="molecule type" value="Genomic_DNA"/>
</dbReference>
<dbReference type="InterPro" id="IPR004252">
    <property type="entry name" value="Probable_transposase_24"/>
</dbReference>
<dbReference type="Proteomes" id="UP000289738">
    <property type="component" value="Chromosome B03"/>
</dbReference>
<sequence length="331" mass="37687">MAPNRSWMSRRQDYTGHLSEKFKKGVVEFIDFVERNPTVIDSLGRILCPCTKCNNRLTDEIFWVEKHLCDHGFMEGFLEKHEFASNYDKAMAKIVWNRTMLDRYRDILKRARKRAFKEANSTSIADIKGYGSKAMKVDVWNGLVDHWLDSKWKNKSVASQKNRAATPAHKLHTAGPISFGLLANTREERKLIYDDVHKKKSGEYVSEVSKEIIDLYDEEISQKYGEDLLDQPEVDHDVWTEVAGTNKKGQVHGLGRNLDIDIHDHRNVPLPEDTGVSTVKPVSQADITEAIKEALPNAINAMLPSVVNEAIQSNLLSLLSKILGFSQEKDH</sequence>
<evidence type="ECO:0000313" key="2">
    <source>
        <dbReference type="EMBL" id="RYR22051.1"/>
    </source>
</evidence>
<keyword evidence="3" id="KW-1185">Reference proteome</keyword>
<feature type="domain" description="Transposase-associated" evidence="1">
    <location>
        <begin position="5"/>
        <end position="77"/>
    </location>
</feature>
<reference evidence="2 3" key="1">
    <citation type="submission" date="2019-01" db="EMBL/GenBank/DDBJ databases">
        <title>Sequencing of cultivated peanut Arachis hypogaea provides insights into genome evolution and oil improvement.</title>
        <authorList>
            <person name="Chen X."/>
        </authorList>
    </citation>
    <scope>NUCLEOTIDE SEQUENCE [LARGE SCALE GENOMIC DNA]</scope>
    <source>
        <strain evidence="3">cv. Fuhuasheng</strain>
        <tissue evidence="2">Leaves</tissue>
    </source>
</reference>
<evidence type="ECO:0000313" key="3">
    <source>
        <dbReference type="Proteomes" id="UP000289738"/>
    </source>
</evidence>
<organism evidence="2 3">
    <name type="scientific">Arachis hypogaea</name>
    <name type="common">Peanut</name>
    <dbReference type="NCBI Taxonomy" id="3818"/>
    <lineage>
        <taxon>Eukaryota</taxon>
        <taxon>Viridiplantae</taxon>
        <taxon>Streptophyta</taxon>
        <taxon>Embryophyta</taxon>
        <taxon>Tracheophyta</taxon>
        <taxon>Spermatophyta</taxon>
        <taxon>Magnoliopsida</taxon>
        <taxon>eudicotyledons</taxon>
        <taxon>Gunneridae</taxon>
        <taxon>Pentapetalae</taxon>
        <taxon>rosids</taxon>
        <taxon>fabids</taxon>
        <taxon>Fabales</taxon>
        <taxon>Fabaceae</taxon>
        <taxon>Papilionoideae</taxon>
        <taxon>50 kb inversion clade</taxon>
        <taxon>dalbergioids sensu lato</taxon>
        <taxon>Dalbergieae</taxon>
        <taxon>Pterocarpus clade</taxon>
        <taxon>Arachis</taxon>
    </lineage>
</organism>
<comment type="caution">
    <text evidence="2">The sequence shown here is derived from an EMBL/GenBank/DDBJ whole genome shotgun (WGS) entry which is preliminary data.</text>
</comment>
<gene>
    <name evidence="2" type="ORF">Ahy_B03g067334</name>
</gene>
<dbReference type="InterPro" id="IPR029480">
    <property type="entry name" value="Transpos_assoc"/>
</dbReference>
<dbReference type="Pfam" id="PF13963">
    <property type="entry name" value="Transpos_assoc"/>
    <property type="match status" value="1"/>
</dbReference>
<evidence type="ECO:0000259" key="1">
    <source>
        <dbReference type="Pfam" id="PF13963"/>
    </source>
</evidence>
<protein>
    <recommendedName>
        <fullName evidence="1">Transposase-associated domain-containing protein</fullName>
    </recommendedName>
</protein>